<evidence type="ECO:0000256" key="4">
    <source>
        <dbReference type="ARBA" id="ARBA00022723"/>
    </source>
</evidence>
<dbReference type="SMART" id="SM00252">
    <property type="entry name" value="SH2"/>
    <property type="match status" value="1"/>
</dbReference>
<evidence type="ECO:0000256" key="1">
    <source>
        <dbReference type="ARBA" id="ARBA00001947"/>
    </source>
</evidence>
<feature type="domain" description="PH" evidence="20">
    <location>
        <begin position="4"/>
        <end position="108"/>
    </location>
</feature>
<name>A0ABP0H1T5_CLALP</name>
<dbReference type="Pfam" id="PF00779">
    <property type="entry name" value="BTK"/>
    <property type="match status" value="1"/>
</dbReference>
<dbReference type="InterPro" id="IPR008266">
    <property type="entry name" value="Tyr_kinase_AS"/>
</dbReference>
<keyword evidence="8" id="KW-0862">Zinc</keyword>
<dbReference type="Pfam" id="PF07714">
    <property type="entry name" value="PK_Tyr_Ser-Thr"/>
    <property type="match status" value="1"/>
</dbReference>
<dbReference type="PROSITE" id="PS50001">
    <property type="entry name" value="SH2"/>
    <property type="match status" value="1"/>
</dbReference>
<keyword evidence="4" id="KW-0479">Metal-binding</keyword>
<dbReference type="InterPro" id="IPR000980">
    <property type="entry name" value="SH2"/>
</dbReference>
<evidence type="ECO:0000256" key="16">
    <source>
        <dbReference type="PROSITE-ProRule" id="PRU10141"/>
    </source>
</evidence>
<evidence type="ECO:0000256" key="5">
    <source>
        <dbReference type="ARBA" id="ARBA00022741"/>
    </source>
</evidence>
<dbReference type="PROSITE" id="PS00107">
    <property type="entry name" value="PROTEIN_KINASE_ATP"/>
    <property type="match status" value="1"/>
</dbReference>
<dbReference type="Gene3D" id="2.30.29.30">
    <property type="entry name" value="Pleckstrin-homology domain (PH domain)/Phosphotyrosine-binding domain (PTB)"/>
    <property type="match status" value="1"/>
</dbReference>
<evidence type="ECO:0000256" key="12">
    <source>
        <dbReference type="ARBA" id="ARBA00051245"/>
    </source>
</evidence>
<keyword evidence="2 14" id="KW-0728">SH3 domain</keyword>
<dbReference type="InterPro" id="IPR001562">
    <property type="entry name" value="Znf_Btk_motif"/>
</dbReference>
<evidence type="ECO:0000259" key="20">
    <source>
        <dbReference type="PROSITE" id="PS50003"/>
    </source>
</evidence>
<dbReference type="Pfam" id="PF00017">
    <property type="entry name" value="SH2"/>
    <property type="match status" value="1"/>
</dbReference>
<evidence type="ECO:0000256" key="7">
    <source>
        <dbReference type="ARBA" id="ARBA00022777"/>
    </source>
</evidence>
<gene>
    <name evidence="22" type="ORF">CVLEPA_LOCUS30273</name>
</gene>
<keyword evidence="23" id="KW-1185">Reference proteome</keyword>
<reference evidence="22 23" key="1">
    <citation type="submission" date="2024-02" db="EMBL/GenBank/DDBJ databases">
        <authorList>
            <person name="Daric V."/>
            <person name="Darras S."/>
        </authorList>
    </citation>
    <scope>NUCLEOTIDE SEQUENCE [LARGE SCALE GENOMIC DNA]</scope>
</reference>
<dbReference type="Pfam" id="PF00169">
    <property type="entry name" value="PH"/>
    <property type="match status" value="1"/>
</dbReference>
<dbReference type="InterPro" id="IPR001849">
    <property type="entry name" value="PH_domain"/>
</dbReference>
<dbReference type="InterPro" id="IPR001245">
    <property type="entry name" value="Ser-Thr/Tyr_kinase_cat_dom"/>
</dbReference>
<comment type="caution">
    <text evidence="22">The sequence shown here is derived from an EMBL/GenBank/DDBJ whole genome shotgun (WGS) entry which is preliminary data.</text>
</comment>
<keyword evidence="5 16" id="KW-0547">Nucleotide-binding</keyword>
<feature type="binding site" evidence="16">
    <location>
        <position position="379"/>
    </location>
    <ligand>
        <name>ATP</name>
        <dbReference type="ChEBI" id="CHEBI:30616"/>
    </ligand>
</feature>
<sequence length="621" mass="71684">MIEEEIKIGMMTKRAQRKKSIGPVNYKERLFVLTNKKLSYYDGTKEQRGKIKESFALNTISSVAPILDEALNRTSAFQIAHDDCYLYCCAKNAEDRDLWMKAITQACQMLGHTLQTACHPNIYDKGKWQCCLNSNKNASGCERLRNKFIDRLPAPTRPVHEEQKSVVIALYDFKPMEAEDIALKNGERYTLLESHKPHWWKVRDKYNKEGYVPANYLKDESSNNLETKDWFQKDISRIRAEYILKEDGREGTFVIRNSSQAGIYTLSVVSKGGNVNGTPMVKHYHIKENDEGKYYLSESHPLPSIIELIQYHKHNAGGLVSRLRQPPLCLQNQPMTHSFSNGKWSVDWSEITKKEELGSGQFGVVHRGLFRGTRQVALKIMKEGTMEEEKFIEEAEVMTRLIHKNLVELIGVVINERPICIVTEFMEEGCLLDYIRKNLALQNYPDTLLDMCFQVCDAMKYLEQNQLIHRDLAARNCLVGKNRQIKVADFGLTRFVLDDEYTSSLGSKFPIKWAAPEVLNYTMFSSKSDVWAFGVLMWELFTGGLMPYRALSNTDVVDQVARGYKLERPNNCPHEVYRVMKQCWEMETEKRPSFEELLNILNDLIDEINASSQPQGFYYAR</sequence>
<dbReference type="Gene3D" id="1.10.510.10">
    <property type="entry name" value="Transferase(Phosphotransferase) domain 1"/>
    <property type="match status" value="1"/>
</dbReference>
<dbReference type="InterPro" id="IPR011009">
    <property type="entry name" value="Kinase-like_dom_sf"/>
</dbReference>
<dbReference type="PROSITE" id="PS00109">
    <property type="entry name" value="PROTEIN_KINASE_TYR"/>
    <property type="match status" value="1"/>
</dbReference>
<keyword evidence="11 17" id="KW-0829">Tyrosine-protein kinase</keyword>
<dbReference type="PRINTS" id="PR00452">
    <property type="entry name" value="SH3DOMAIN"/>
</dbReference>
<keyword evidence="3 17" id="KW-0808">Transferase</keyword>
<evidence type="ECO:0000256" key="15">
    <source>
        <dbReference type="PROSITE-ProRule" id="PRU00432"/>
    </source>
</evidence>
<dbReference type="InterPro" id="IPR036028">
    <property type="entry name" value="SH3-like_dom_sf"/>
</dbReference>
<dbReference type="PANTHER" id="PTHR24418">
    <property type="entry name" value="TYROSINE-PROTEIN KINASE"/>
    <property type="match status" value="1"/>
</dbReference>
<dbReference type="SMART" id="SM00326">
    <property type="entry name" value="SH3"/>
    <property type="match status" value="1"/>
</dbReference>
<dbReference type="Pfam" id="PF00018">
    <property type="entry name" value="SH3_1"/>
    <property type="match status" value="1"/>
</dbReference>
<dbReference type="InterPro" id="IPR001452">
    <property type="entry name" value="SH3_domain"/>
</dbReference>
<dbReference type="SUPFAM" id="SSF55550">
    <property type="entry name" value="SH2 domain"/>
    <property type="match status" value="1"/>
</dbReference>
<evidence type="ECO:0000256" key="6">
    <source>
        <dbReference type="ARBA" id="ARBA00022771"/>
    </source>
</evidence>
<feature type="domain" description="Protein kinase" evidence="21">
    <location>
        <begin position="351"/>
        <end position="605"/>
    </location>
</feature>
<dbReference type="EC" id="2.7.10.2" evidence="17"/>
<dbReference type="PROSITE" id="PS51113">
    <property type="entry name" value="ZF_BTK"/>
    <property type="match status" value="1"/>
</dbReference>
<evidence type="ECO:0000313" key="22">
    <source>
        <dbReference type="EMBL" id="CAK8696979.1"/>
    </source>
</evidence>
<dbReference type="Gene3D" id="3.30.505.10">
    <property type="entry name" value="SH2 domain"/>
    <property type="match status" value="1"/>
</dbReference>
<dbReference type="InterPro" id="IPR050198">
    <property type="entry name" value="Non-receptor_tyrosine_kinases"/>
</dbReference>
<proteinExistence type="inferred from homology"/>
<dbReference type="InterPro" id="IPR017441">
    <property type="entry name" value="Protein_kinase_ATP_BS"/>
</dbReference>
<dbReference type="Gene3D" id="2.30.30.40">
    <property type="entry name" value="SH3 Domains"/>
    <property type="match status" value="1"/>
</dbReference>
<evidence type="ECO:0000256" key="13">
    <source>
        <dbReference type="PROSITE-ProRule" id="PRU00191"/>
    </source>
</evidence>
<dbReference type="PROSITE" id="PS50003">
    <property type="entry name" value="PH_DOMAIN"/>
    <property type="match status" value="1"/>
</dbReference>
<dbReference type="SMART" id="SM00107">
    <property type="entry name" value="BTK"/>
    <property type="match status" value="1"/>
</dbReference>
<evidence type="ECO:0000259" key="19">
    <source>
        <dbReference type="PROSITE" id="PS50002"/>
    </source>
</evidence>
<comment type="catalytic activity">
    <reaction evidence="12 17">
        <text>L-tyrosyl-[protein] + ATP = O-phospho-L-tyrosyl-[protein] + ADP + H(+)</text>
        <dbReference type="Rhea" id="RHEA:10596"/>
        <dbReference type="Rhea" id="RHEA-COMP:10136"/>
        <dbReference type="Rhea" id="RHEA-COMP:20101"/>
        <dbReference type="ChEBI" id="CHEBI:15378"/>
        <dbReference type="ChEBI" id="CHEBI:30616"/>
        <dbReference type="ChEBI" id="CHEBI:46858"/>
        <dbReference type="ChEBI" id="CHEBI:61978"/>
        <dbReference type="ChEBI" id="CHEBI:456216"/>
        <dbReference type="EC" id="2.7.10.2"/>
    </reaction>
</comment>
<dbReference type="InterPro" id="IPR020635">
    <property type="entry name" value="Tyr_kinase_cat_dom"/>
</dbReference>
<keyword evidence="6 15" id="KW-0863">Zinc-finger</keyword>
<organism evidence="22 23">
    <name type="scientific">Clavelina lepadiformis</name>
    <name type="common">Light-bulb sea squirt</name>
    <name type="synonym">Ascidia lepadiformis</name>
    <dbReference type="NCBI Taxonomy" id="159417"/>
    <lineage>
        <taxon>Eukaryota</taxon>
        <taxon>Metazoa</taxon>
        <taxon>Chordata</taxon>
        <taxon>Tunicata</taxon>
        <taxon>Ascidiacea</taxon>
        <taxon>Aplousobranchia</taxon>
        <taxon>Clavelinidae</taxon>
        <taxon>Clavelina</taxon>
    </lineage>
</organism>
<dbReference type="InterPro" id="IPR000719">
    <property type="entry name" value="Prot_kinase_dom"/>
</dbReference>
<comment type="cofactor">
    <cofactor evidence="1">
        <name>Zn(2+)</name>
        <dbReference type="ChEBI" id="CHEBI:29105"/>
    </cofactor>
</comment>
<dbReference type="SUPFAM" id="SSF50729">
    <property type="entry name" value="PH domain-like"/>
    <property type="match status" value="1"/>
</dbReference>
<dbReference type="InterPro" id="IPR036860">
    <property type="entry name" value="SH2_dom_sf"/>
</dbReference>
<keyword evidence="10 13" id="KW-0727">SH2 domain</keyword>
<comment type="similarity">
    <text evidence="17">Belongs to the protein kinase superfamily. Tyr protein kinase family.</text>
</comment>
<keyword evidence="7 17" id="KW-0418">Kinase</keyword>
<feature type="domain" description="SH2" evidence="18">
    <location>
        <begin position="230"/>
        <end position="327"/>
    </location>
</feature>
<dbReference type="PRINTS" id="PR00401">
    <property type="entry name" value="SH2DOMAIN"/>
</dbReference>
<evidence type="ECO:0000256" key="17">
    <source>
        <dbReference type="RuleBase" id="RU362096"/>
    </source>
</evidence>
<dbReference type="Proteomes" id="UP001642483">
    <property type="component" value="Unassembled WGS sequence"/>
</dbReference>
<evidence type="ECO:0000256" key="2">
    <source>
        <dbReference type="ARBA" id="ARBA00022443"/>
    </source>
</evidence>
<dbReference type="PROSITE" id="PS50011">
    <property type="entry name" value="PROTEIN_KINASE_DOM"/>
    <property type="match status" value="1"/>
</dbReference>
<dbReference type="PRINTS" id="PR00109">
    <property type="entry name" value="TYRKINASE"/>
</dbReference>
<evidence type="ECO:0000256" key="10">
    <source>
        <dbReference type="ARBA" id="ARBA00022999"/>
    </source>
</evidence>
<feature type="domain" description="SH3" evidence="19">
    <location>
        <begin position="162"/>
        <end position="222"/>
    </location>
</feature>
<accession>A0ABP0H1T5</accession>
<evidence type="ECO:0000256" key="11">
    <source>
        <dbReference type="ARBA" id="ARBA00023137"/>
    </source>
</evidence>
<evidence type="ECO:0000259" key="18">
    <source>
        <dbReference type="PROSITE" id="PS50001"/>
    </source>
</evidence>
<evidence type="ECO:0000313" key="23">
    <source>
        <dbReference type="Proteomes" id="UP001642483"/>
    </source>
</evidence>
<evidence type="ECO:0000256" key="9">
    <source>
        <dbReference type="ARBA" id="ARBA00022840"/>
    </source>
</evidence>
<dbReference type="SUPFAM" id="SSF56112">
    <property type="entry name" value="Protein kinase-like (PK-like)"/>
    <property type="match status" value="1"/>
</dbReference>
<dbReference type="SUPFAM" id="SSF50044">
    <property type="entry name" value="SH3-domain"/>
    <property type="match status" value="1"/>
</dbReference>
<keyword evidence="9 16" id="KW-0067">ATP-binding</keyword>
<evidence type="ECO:0000256" key="8">
    <source>
        <dbReference type="ARBA" id="ARBA00022833"/>
    </source>
</evidence>
<protein>
    <recommendedName>
        <fullName evidence="17">Tyrosine-protein kinase</fullName>
        <ecNumber evidence="17">2.7.10.2</ecNumber>
    </recommendedName>
</protein>
<evidence type="ECO:0000259" key="21">
    <source>
        <dbReference type="PROSITE" id="PS50011"/>
    </source>
</evidence>
<dbReference type="SMART" id="SM00219">
    <property type="entry name" value="TyrKc"/>
    <property type="match status" value="1"/>
</dbReference>
<dbReference type="SMART" id="SM00233">
    <property type="entry name" value="PH"/>
    <property type="match status" value="1"/>
</dbReference>
<dbReference type="EMBL" id="CAWYQH010000163">
    <property type="protein sequence ID" value="CAK8696979.1"/>
    <property type="molecule type" value="Genomic_DNA"/>
</dbReference>
<evidence type="ECO:0000256" key="3">
    <source>
        <dbReference type="ARBA" id="ARBA00022679"/>
    </source>
</evidence>
<dbReference type="InterPro" id="IPR011993">
    <property type="entry name" value="PH-like_dom_sf"/>
</dbReference>
<dbReference type="PROSITE" id="PS50002">
    <property type="entry name" value="SH3"/>
    <property type="match status" value="1"/>
</dbReference>
<evidence type="ECO:0000256" key="14">
    <source>
        <dbReference type="PROSITE-ProRule" id="PRU00192"/>
    </source>
</evidence>